<gene>
    <name evidence="9" type="ORF">EB796_008775</name>
</gene>
<evidence type="ECO:0000256" key="2">
    <source>
        <dbReference type="ARBA" id="ARBA00006079"/>
    </source>
</evidence>
<dbReference type="PANTHER" id="PTHR11988:SF55">
    <property type="entry name" value="BZIP DOMAIN-CONTAINING PROTEIN"/>
    <property type="match status" value="1"/>
</dbReference>
<accession>A0A7J7K3Y7</accession>
<evidence type="ECO:0000256" key="3">
    <source>
        <dbReference type="ARBA" id="ARBA00023015"/>
    </source>
</evidence>
<comment type="similarity">
    <text evidence="2">Belongs to the bZIP family. NFIL3 subfamily.</text>
</comment>
<dbReference type="AlphaFoldDB" id="A0A7J7K3Y7"/>
<evidence type="ECO:0000256" key="6">
    <source>
        <dbReference type="ARBA" id="ARBA00023242"/>
    </source>
</evidence>
<feature type="region of interest" description="Disordered" evidence="7">
    <location>
        <begin position="58"/>
        <end position="104"/>
    </location>
</feature>
<evidence type="ECO:0000256" key="4">
    <source>
        <dbReference type="ARBA" id="ARBA00023125"/>
    </source>
</evidence>
<dbReference type="Proteomes" id="UP000593567">
    <property type="component" value="Unassembled WGS sequence"/>
</dbReference>
<dbReference type="EMBL" id="VXIV02001467">
    <property type="protein sequence ID" value="KAF6032913.1"/>
    <property type="molecule type" value="Genomic_DNA"/>
</dbReference>
<feature type="compositionally biased region" description="Basic and acidic residues" evidence="7">
    <location>
        <begin position="69"/>
        <end position="83"/>
    </location>
</feature>
<sequence length="150" mass="17072">MDPTQFMLPMPSMIPQFLPTIPTSTSAVTPATQFNTLPIDILGMWANGTSPTVARAIAAAQNQKRPRSEKKPIPKDQKDVKYFERRKRNNQAAKKSRDARKAREDDIAVRAEFLEKENAILRAQAATLRDEAVSLRLLIQERRQMSIQRK</sequence>
<dbReference type="Gene3D" id="1.20.5.170">
    <property type="match status" value="1"/>
</dbReference>
<evidence type="ECO:0000313" key="10">
    <source>
        <dbReference type="Proteomes" id="UP000593567"/>
    </source>
</evidence>
<reference evidence="9" key="1">
    <citation type="submission" date="2020-06" db="EMBL/GenBank/DDBJ databases">
        <title>Draft genome of Bugula neritina, a colonial animal packing powerful symbionts and potential medicines.</title>
        <authorList>
            <person name="Rayko M."/>
        </authorList>
    </citation>
    <scope>NUCLEOTIDE SEQUENCE [LARGE SCALE GENOMIC DNA]</scope>
    <source>
        <strain evidence="9">Kwan_BN1</strain>
    </source>
</reference>
<feature type="compositionally biased region" description="Basic and acidic residues" evidence="7">
    <location>
        <begin position="95"/>
        <end position="104"/>
    </location>
</feature>
<dbReference type="GO" id="GO:0000978">
    <property type="term" value="F:RNA polymerase II cis-regulatory region sequence-specific DNA binding"/>
    <property type="evidence" value="ECO:0007669"/>
    <property type="project" value="TreeGrafter"/>
</dbReference>
<keyword evidence="5" id="KW-0804">Transcription</keyword>
<dbReference type="GO" id="GO:0000981">
    <property type="term" value="F:DNA-binding transcription factor activity, RNA polymerase II-specific"/>
    <property type="evidence" value="ECO:0007669"/>
    <property type="project" value="TreeGrafter"/>
</dbReference>
<evidence type="ECO:0000256" key="5">
    <source>
        <dbReference type="ARBA" id="ARBA00023163"/>
    </source>
</evidence>
<organism evidence="9 10">
    <name type="scientific">Bugula neritina</name>
    <name type="common">Brown bryozoan</name>
    <name type="synonym">Sertularia neritina</name>
    <dbReference type="NCBI Taxonomy" id="10212"/>
    <lineage>
        <taxon>Eukaryota</taxon>
        <taxon>Metazoa</taxon>
        <taxon>Spiralia</taxon>
        <taxon>Lophotrochozoa</taxon>
        <taxon>Bryozoa</taxon>
        <taxon>Gymnolaemata</taxon>
        <taxon>Cheilostomatida</taxon>
        <taxon>Flustrina</taxon>
        <taxon>Buguloidea</taxon>
        <taxon>Bugulidae</taxon>
        <taxon>Bugula</taxon>
    </lineage>
</organism>
<keyword evidence="10" id="KW-1185">Reference proteome</keyword>
<dbReference type="OrthoDB" id="6022300at2759"/>
<keyword evidence="6" id="KW-0539">Nucleus</keyword>
<protein>
    <recommendedName>
        <fullName evidence="8">BZIP domain-containing protein</fullName>
    </recommendedName>
</protein>
<dbReference type="PANTHER" id="PTHR11988">
    <property type="entry name" value="THYROTROPH EMBRYONIC FACTOR RELATED"/>
    <property type="match status" value="1"/>
</dbReference>
<proteinExistence type="inferred from homology"/>
<evidence type="ECO:0000256" key="1">
    <source>
        <dbReference type="ARBA" id="ARBA00004123"/>
    </source>
</evidence>
<feature type="domain" description="BZIP" evidence="8">
    <location>
        <begin position="79"/>
        <end position="142"/>
    </location>
</feature>
<dbReference type="InterPro" id="IPR040223">
    <property type="entry name" value="PAR_bZIP"/>
</dbReference>
<dbReference type="PROSITE" id="PS50217">
    <property type="entry name" value="BZIP"/>
    <property type="match status" value="1"/>
</dbReference>
<comment type="subcellular location">
    <subcellularLocation>
        <location evidence="1">Nucleus</location>
    </subcellularLocation>
</comment>
<dbReference type="SUPFAM" id="SSF57959">
    <property type="entry name" value="Leucine zipper domain"/>
    <property type="match status" value="1"/>
</dbReference>
<dbReference type="InterPro" id="IPR004827">
    <property type="entry name" value="bZIP"/>
</dbReference>
<dbReference type="Pfam" id="PF07716">
    <property type="entry name" value="bZIP_2"/>
    <property type="match status" value="1"/>
</dbReference>
<comment type="caution">
    <text evidence="9">The sequence shown here is derived from an EMBL/GenBank/DDBJ whole genome shotgun (WGS) entry which is preliminary data.</text>
</comment>
<dbReference type="SMART" id="SM00338">
    <property type="entry name" value="BRLZ"/>
    <property type="match status" value="1"/>
</dbReference>
<evidence type="ECO:0000259" key="8">
    <source>
        <dbReference type="PROSITE" id="PS50217"/>
    </source>
</evidence>
<keyword evidence="4" id="KW-0238">DNA-binding</keyword>
<keyword evidence="3" id="KW-0805">Transcription regulation</keyword>
<dbReference type="InterPro" id="IPR046347">
    <property type="entry name" value="bZIP_sf"/>
</dbReference>
<name>A0A7J7K3Y7_BUGNE</name>
<dbReference type="GO" id="GO:0005634">
    <property type="term" value="C:nucleus"/>
    <property type="evidence" value="ECO:0007669"/>
    <property type="project" value="UniProtKB-SubCell"/>
</dbReference>
<evidence type="ECO:0000313" key="9">
    <source>
        <dbReference type="EMBL" id="KAF6032913.1"/>
    </source>
</evidence>
<evidence type="ECO:0000256" key="7">
    <source>
        <dbReference type="SAM" id="MobiDB-lite"/>
    </source>
</evidence>
<dbReference type="FunFam" id="1.20.5.170:FF:000025">
    <property type="entry name" value="nuclear factor interleukin-3-regulated protein-like"/>
    <property type="match status" value="1"/>
</dbReference>
<dbReference type="CDD" id="cd14695">
    <property type="entry name" value="bZIP_HLF"/>
    <property type="match status" value="1"/>
</dbReference>